<dbReference type="InterPro" id="IPR020588">
    <property type="entry name" value="RecA_ATP-bd"/>
</dbReference>
<dbReference type="PANTHER" id="PTHR46457">
    <property type="entry name" value="DNA REPAIR PROTEIN RAD51 HOMOLOG 4"/>
    <property type="match status" value="1"/>
</dbReference>
<dbReference type="FunFam" id="3.40.50.300:FF:001665">
    <property type="entry name" value="DNA repair protein RAD51 4"/>
    <property type="match status" value="1"/>
</dbReference>
<dbReference type="GO" id="GO:0033063">
    <property type="term" value="C:Rad51B-Rad51C-Rad51D-XRCC2 complex"/>
    <property type="evidence" value="ECO:0007669"/>
    <property type="project" value="TreeGrafter"/>
</dbReference>
<dbReference type="InterPro" id="IPR051988">
    <property type="entry name" value="HRR_RAD51_Paralog"/>
</dbReference>
<dbReference type="InterPro" id="IPR047323">
    <property type="entry name" value="Rad51D_C"/>
</dbReference>
<dbReference type="InterPro" id="IPR013632">
    <property type="entry name" value="Rad51_C"/>
</dbReference>
<evidence type="ECO:0000313" key="12">
    <source>
        <dbReference type="EMBL" id="KAJ6822493.1"/>
    </source>
</evidence>
<evidence type="ECO:0000256" key="7">
    <source>
        <dbReference type="ARBA" id="ARBA00023172"/>
    </source>
</evidence>
<keyword evidence="4" id="KW-0227">DNA damage</keyword>
<name>A0AAX6G230_IRIPA</name>
<reference evidence="12" key="2">
    <citation type="submission" date="2023-04" db="EMBL/GenBank/DDBJ databases">
        <authorList>
            <person name="Bruccoleri R.E."/>
            <person name="Oakeley E.J."/>
            <person name="Faust A.-M."/>
            <person name="Dessus-Babus S."/>
            <person name="Altorfer M."/>
            <person name="Burckhardt D."/>
            <person name="Oertli M."/>
            <person name="Naumann U."/>
            <person name="Petersen F."/>
            <person name="Wong J."/>
        </authorList>
    </citation>
    <scope>NUCLEOTIDE SEQUENCE</scope>
    <source>
        <strain evidence="12">GSM-AAB239-AS_SAM_17_03QT</strain>
        <tissue evidence="12">Leaf</tissue>
    </source>
</reference>
<evidence type="ECO:0000256" key="10">
    <source>
        <dbReference type="ARBA" id="ARBA00056000"/>
    </source>
</evidence>
<dbReference type="SUPFAM" id="SSF52540">
    <property type="entry name" value="P-loop containing nucleoside triphosphate hydrolases"/>
    <property type="match status" value="1"/>
</dbReference>
<dbReference type="GO" id="GO:0005657">
    <property type="term" value="C:replication fork"/>
    <property type="evidence" value="ECO:0007669"/>
    <property type="project" value="TreeGrafter"/>
</dbReference>
<organism evidence="12 13">
    <name type="scientific">Iris pallida</name>
    <name type="common">Sweet iris</name>
    <dbReference type="NCBI Taxonomy" id="29817"/>
    <lineage>
        <taxon>Eukaryota</taxon>
        <taxon>Viridiplantae</taxon>
        <taxon>Streptophyta</taxon>
        <taxon>Embryophyta</taxon>
        <taxon>Tracheophyta</taxon>
        <taxon>Spermatophyta</taxon>
        <taxon>Magnoliopsida</taxon>
        <taxon>Liliopsida</taxon>
        <taxon>Asparagales</taxon>
        <taxon>Iridaceae</taxon>
        <taxon>Iridoideae</taxon>
        <taxon>Irideae</taxon>
        <taxon>Iris</taxon>
    </lineage>
</organism>
<dbReference type="PROSITE" id="PS50162">
    <property type="entry name" value="RECA_2"/>
    <property type="match status" value="1"/>
</dbReference>
<evidence type="ECO:0000256" key="1">
    <source>
        <dbReference type="ARBA" id="ARBA00004123"/>
    </source>
</evidence>
<dbReference type="GO" id="GO:0000400">
    <property type="term" value="F:four-way junction DNA binding"/>
    <property type="evidence" value="ECO:0007669"/>
    <property type="project" value="TreeGrafter"/>
</dbReference>
<evidence type="ECO:0000256" key="3">
    <source>
        <dbReference type="ARBA" id="ARBA00022741"/>
    </source>
</evidence>
<keyword evidence="9" id="KW-0539">Nucleus</keyword>
<accession>A0AAX6G230</accession>
<reference evidence="12" key="1">
    <citation type="journal article" date="2023" name="GigaByte">
        <title>Genome assembly of the bearded iris, Iris pallida Lam.</title>
        <authorList>
            <person name="Bruccoleri R.E."/>
            <person name="Oakeley E.J."/>
            <person name="Faust A.M.E."/>
            <person name="Altorfer M."/>
            <person name="Dessus-Babus S."/>
            <person name="Burckhardt D."/>
            <person name="Oertli M."/>
            <person name="Naumann U."/>
            <person name="Petersen F."/>
            <person name="Wong J."/>
        </authorList>
    </citation>
    <scope>NUCLEOTIDE SEQUENCE</scope>
    <source>
        <strain evidence="12">GSM-AAB239-AS_SAM_17_03QT</strain>
    </source>
</reference>
<keyword evidence="6" id="KW-0238">DNA-binding</keyword>
<dbReference type="GO" id="GO:0005524">
    <property type="term" value="F:ATP binding"/>
    <property type="evidence" value="ECO:0007669"/>
    <property type="project" value="UniProtKB-KW"/>
</dbReference>
<dbReference type="AlphaFoldDB" id="A0AAX6G230"/>
<evidence type="ECO:0000259" key="11">
    <source>
        <dbReference type="PROSITE" id="PS50162"/>
    </source>
</evidence>
<dbReference type="Proteomes" id="UP001140949">
    <property type="component" value="Unassembled WGS sequence"/>
</dbReference>
<dbReference type="GO" id="GO:0007131">
    <property type="term" value="P:reciprocal meiotic recombination"/>
    <property type="evidence" value="ECO:0007669"/>
    <property type="project" value="TreeGrafter"/>
</dbReference>
<sequence length="324" mass="35133">MPPLEKLEPEFPIIDADFRRFCASLGIFSVEDFLVHDVSKVVALAESKATSKVLKEGIAQILSIIDGQHQPWLNGVDLLNNTTQNKHFLPTGCEGIDMLLGGGMREGQLTEIAGPSSSGKTQLCLYVASHVADKHMGGVLFLDTCNSFSPRRIACIVSQFSNSSIREVKELRLKRIMSGIFSQSIYDIFALLDVLHQLEFKLNHKVTSETANVCLLIIDSISSLITPILGGNSSQGRLMMVSAGYVLKKLANEHNLAVLVTNHMVGGEGGILKPALGESWKSIPHVRLLLSRDQGSRLCNISVLKHTSVASGRAAEFLITDGAA</sequence>
<feature type="domain" description="RecA family profile 1" evidence="11">
    <location>
        <begin position="85"/>
        <end position="264"/>
    </location>
</feature>
<dbReference type="InterPro" id="IPR027417">
    <property type="entry name" value="P-loop_NTPase"/>
</dbReference>
<evidence type="ECO:0000256" key="8">
    <source>
        <dbReference type="ARBA" id="ARBA00023204"/>
    </source>
</evidence>
<comment type="subcellular location">
    <subcellularLocation>
        <location evidence="1">Nucleus</location>
    </subcellularLocation>
</comment>
<keyword evidence="3" id="KW-0547">Nucleotide-binding</keyword>
<evidence type="ECO:0000256" key="6">
    <source>
        <dbReference type="ARBA" id="ARBA00023125"/>
    </source>
</evidence>
<evidence type="ECO:0000256" key="4">
    <source>
        <dbReference type="ARBA" id="ARBA00022763"/>
    </source>
</evidence>
<dbReference type="GO" id="GO:0140664">
    <property type="term" value="F:ATP-dependent DNA damage sensor activity"/>
    <property type="evidence" value="ECO:0007669"/>
    <property type="project" value="InterPro"/>
</dbReference>
<comment type="similarity">
    <text evidence="2">Belongs to the RecA family. RAD51 subfamily.</text>
</comment>
<dbReference type="PANTHER" id="PTHR46457:SF1">
    <property type="entry name" value="DNA REPAIR PROTEIN RAD51 HOMOLOG 4"/>
    <property type="match status" value="1"/>
</dbReference>
<comment type="caution">
    <text evidence="12">The sequence shown here is derived from an EMBL/GenBank/DDBJ whole genome shotgun (WGS) entry which is preliminary data.</text>
</comment>
<keyword evidence="7" id="KW-0233">DNA recombination</keyword>
<dbReference type="GO" id="GO:0042148">
    <property type="term" value="P:DNA strand invasion"/>
    <property type="evidence" value="ECO:0007669"/>
    <property type="project" value="TreeGrafter"/>
</dbReference>
<dbReference type="GO" id="GO:0003697">
    <property type="term" value="F:single-stranded DNA binding"/>
    <property type="evidence" value="ECO:0007669"/>
    <property type="project" value="TreeGrafter"/>
</dbReference>
<dbReference type="EMBL" id="JANAVB010024199">
    <property type="protein sequence ID" value="KAJ6822493.1"/>
    <property type="molecule type" value="Genomic_DNA"/>
</dbReference>
<dbReference type="GO" id="GO:0000723">
    <property type="term" value="P:telomere maintenance"/>
    <property type="evidence" value="ECO:0007669"/>
    <property type="project" value="TreeGrafter"/>
</dbReference>
<evidence type="ECO:0000313" key="13">
    <source>
        <dbReference type="Proteomes" id="UP001140949"/>
    </source>
</evidence>
<dbReference type="Pfam" id="PF08423">
    <property type="entry name" value="Rad51"/>
    <property type="match status" value="1"/>
</dbReference>
<evidence type="ECO:0000256" key="2">
    <source>
        <dbReference type="ARBA" id="ARBA00007095"/>
    </source>
</evidence>
<dbReference type="Gene3D" id="3.40.50.300">
    <property type="entry name" value="P-loop containing nucleotide triphosphate hydrolases"/>
    <property type="match status" value="1"/>
</dbReference>
<evidence type="ECO:0000256" key="9">
    <source>
        <dbReference type="ARBA" id="ARBA00023242"/>
    </source>
</evidence>
<dbReference type="GO" id="GO:0005815">
    <property type="term" value="C:microtubule organizing center"/>
    <property type="evidence" value="ECO:0007669"/>
    <property type="project" value="TreeGrafter"/>
</dbReference>
<protein>
    <submittedName>
        <fullName evidence="12">DNA repair protein RAD51-like protein 4-like</fullName>
    </submittedName>
</protein>
<dbReference type="CDD" id="cd19489">
    <property type="entry name" value="Rad51D"/>
    <property type="match status" value="1"/>
</dbReference>
<keyword evidence="13" id="KW-1185">Reference proteome</keyword>
<keyword evidence="8" id="KW-0234">DNA repair</keyword>
<gene>
    <name evidence="12" type="ORF">M6B38_388040</name>
</gene>
<evidence type="ECO:0000256" key="5">
    <source>
        <dbReference type="ARBA" id="ARBA00022840"/>
    </source>
</evidence>
<comment type="function">
    <text evidence="10">Involved in the homologous recombination repair (HRR) pathway of double-stranded DNA breaks arising during DNA replication or induced by DNA-damaging agents.</text>
</comment>
<proteinExistence type="inferred from homology"/>
<dbReference type="GO" id="GO:0000724">
    <property type="term" value="P:double-strand break repair via homologous recombination"/>
    <property type="evidence" value="ECO:0007669"/>
    <property type="project" value="TreeGrafter"/>
</dbReference>
<keyword evidence="5" id="KW-0067">ATP-binding</keyword>